<keyword evidence="4 10" id="KW-0547">Nucleotide-binding</keyword>
<comment type="subunit">
    <text evidence="1 10">Homodimer.</text>
</comment>
<evidence type="ECO:0000256" key="2">
    <source>
        <dbReference type="ARBA" id="ARBA00022490"/>
    </source>
</evidence>
<sequence>MDKGKKNIDSLIIEQLEAFKRGSVELIKEEELYEKIKLSILNNIPLKIKAGFDPTSPDIHLGHTVLLNKLKTFQDYGHEVFFIIGDFTAMIGDPTGKSETRKPLSKETVIENSKTYKEQAFKILNKNKTKILFNSWWLSNIKLEEFIKISSNYTVARMLEKDDFEKRFAENRPIAVHEFIYPLLQAYDSVFINADLELGGNDQKFNLVVGRELMKSFKLSPQVILTMPLLEGLDGINKMSKSLGNTIGIFDEPNDMFGKIMSISDEMMMKYYELLSAMSLNEIEKLKKDMKNGFNPLFAKKNLASEMVERFYDTETAKKASMYFEEAHQKRVNPEDIETITVDIKQCVVRTGTDVNFEEKVLSGNKNLHINLISLLTHIHAAPSNGEAKRLIKQGAVKIRIDNLNKQNYEIKKDTEIISQNSFNNKAQDNIYINTDRTKKNNEKDESGNQRTPEGNEIEIRANSDVLKLPDFINEFVIKVGKKKIFKITINC</sequence>
<dbReference type="EMBL" id="SGBC01000004">
    <property type="protein sequence ID" value="RZD15673.1"/>
    <property type="molecule type" value="Genomic_DNA"/>
</dbReference>
<dbReference type="GO" id="GO:0006437">
    <property type="term" value="P:tyrosyl-tRNA aminoacylation"/>
    <property type="evidence" value="ECO:0007669"/>
    <property type="project" value="UniProtKB-UniRule"/>
</dbReference>
<evidence type="ECO:0000256" key="11">
    <source>
        <dbReference type="PROSITE-ProRule" id="PRU00182"/>
    </source>
</evidence>
<dbReference type="InterPro" id="IPR001412">
    <property type="entry name" value="aa-tRNA-synth_I_CS"/>
</dbReference>
<dbReference type="PANTHER" id="PTHR11766:SF1">
    <property type="entry name" value="TYROSINE--TRNA LIGASE"/>
    <property type="match status" value="1"/>
</dbReference>
<evidence type="ECO:0000256" key="1">
    <source>
        <dbReference type="ARBA" id="ARBA00011738"/>
    </source>
</evidence>
<evidence type="ECO:0000256" key="8">
    <source>
        <dbReference type="ARBA" id="ARBA00023146"/>
    </source>
</evidence>
<dbReference type="GO" id="GO:0005524">
    <property type="term" value="F:ATP binding"/>
    <property type="evidence" value="ECO:0007669"/>
    <property type="project" value="UniProtKB-UniRule"/>
</dbReference>
<comment type="subcellular location">
    <subcellularLocation>
        <location evidence="10">Cytoplasm</location>
    </subcellularLocation>
</comment>
<dbReference type="Pfam" id="PF00579">
    <property type="entry name" value="tRNA-synt_1b"/>
    <property type="match status" value="1"/>
</dbReference>
<name>A0A519BEH5_ACIG2</name>
<dbReference type="InterPro" id="IPR024108">
    <property type="entry name" value="Tyr-tRNA-ligase_bac_2"/>
</dbReference>
<keyword evidence="5 10" id="KW-0067">ATP-binding</keyword>
<dbReference type="PROSITE" id="PS00178">
    <property type="entry name" value="AA_TRNA_LIGASE_I"/>
    <property type="match status" value="1"/>
</dbReference>
<dbReference type="GO" id="GO:0005829">
    <property type="term" value="C:cytosol"/>
    <property type="evidence" value="ECO:0007669"/>
    <property type="project" value="TreeGrafter"/>
</dbReference>
<dbReference type="InterPro" id="IPR002307">
    <property type="entry name" value="Tyr-tRNA-ligase"/>
</dbReference>
<feature type="short sequence motif" description="'KMSKS' region" evidence="10">
    <location>
        <begin position="238"/>
        <end position="242"/>
    </location>
</feature>
<keyword evidence="6 11" id="KW-0694">RNA-binding</keyword>
<dbReference type="InterPro" id="IPR002305">
    <property type="entry name" value="aa-tRNA-synth_Ic"/>
</dbReference>
<accession>A0A519BEH5</accession>
<keyword evidence="8 10" id="KW-0030">Aminoacyl-tRNA synthetase</keyword>
<evidence type="ECO:0000256" key="12">
    <source>
        <dbReference type="SAM" id="MobiDB-lite"/>
    </source>
</evidence>
<gene>
    <name evidence="10" type="primary">tyrS</name>
    <name evidence="13" type="ORF">EVJ46_09060</name>
</gene>
<evidence type="ECO:0000313" key="14">
    <source>
        <dbReference type="Proteomes" id="UP000316562"/>
    </source>
</evidence>
<dbReference type="InterPro" id="IPR036986">
    <property type="entry name" value="S4_RNA-bd_sf"/>
</dbReference>
<dbReference type="SUPFAM" id="SSF52374">
    <property type="entry name" value="Nucleotidylyl transferase"/>
    <property type="match status" value="1"/>
</dbReference>
<dbReference type="Gene3D" id="1.10.240.10">
    <property type="entry name" value="Tyrosyl-Transfer RNA Synthetase"/>
    <property type="match status" value="1"/>
</dbReference>
<dbReference type="GO" id="GO:0004831">
    <property type="term" value="F:tyrosine-tRNA ligase activity"/>
    <property type="evidence" value="ECO:0007669"/>
    <property type="project" value="UniProtKB-UniRule"/>
</dbReference>
<dbReference type="PROSITE" id="PS50889">
    <property type="entry name" value="S4"/>
    <property type="match status" value="1"/>
</dbReference>
<dbReference type="PANTHER" id="PTHR11766">
    <property type="entry name" value="TYROSYL-TRNA SYNTHETASE"/>
    <property type="match status" value="1"/>
</dbReference>
<comment type="function">
    <text evidence="10">Catalyzes the attachment of tyrosine to tRNA(Tyr) in a two-step reaction: tyrosine is first activated by ATP to form Tyr-AMP and then transferred to the acceptor end of tRNA(Tyr).</text>
</comment>
<dbReference type="Gene3D" id="3.10.290.10">
    <property type="entry name" value="RNA-binding S4 domain"/>
    <property type="match status" value="1"/>
</dbReference>
<dbReference type="AlphaFoldDB" id="A0A519BEH5"/>
<evidence type="ECO:0000256" key="4">
    <source>
        <dbReference type="ARBA" id="ARBA00022741"/>
    </source>
</evidence>
<evidence type="ECO:0000256" key="9">
    <source>
        <dbReference type="ARBA" id="ARBA00048248"/>
    </source>
</evidence>
<dbReference type="PRINTS" id="PR01040">
    <property type="entry name" value="TRNASYNTHTYR"/>
</dbReference>
<proteinExistence type="inferred from homology"/>
<evidence type="ECO:0000256" key="6">
    <source>
        <dbReference type="ARBA" id="ARBA00022884"/>
    </source>
</evidence>
<comment type="similarity">
    <text evidence="10">Belongs to the class-I aminoacyl-tRNA synthetase family. TyrS type 2 subfamily.</text>
</comment>
<dbReference type="InterPro" id="IPR024088">
    <property type="entry name" value="Tyr-tRNA-ligase_bac-type"/>
</dbReference>
<evidence type="ECO:0000313" key="13">
    <source>
        <dbReference type="EMBL" id="RZD15673.1"/>
    </source>
</evidence>
<dbReference type="HAMAP" id="MF_02007">
    <property type="entry name" value="Tyr_tRNA_synth_type2"/>
    <property type="match status" value="1"/>
</dbReference>
<evidence type="ECO:0000256" key="5">
    <source>
        <dbReference type="ARBA" id="ARBA00022840"/>
    </source>
</evidence>
<evidence type="ECO:0000256" key="7">
    <source>
        <dbReference type="ARBA" id="ARBA00022917"/>
    </source>
</evidence>
<dbReference type="FunFam" id="3.40.50.620:FF:000061">
    <property type="entry name" value="Tyrosine--tRNA ligase"/>
    <property type="match status" value="1"/>
</dbReference>
<evidence type="ECO:0000256" key="10">
    <source>
        <dbReference type="HAMAP-Rule" id="MF_02007"/>
    </source>
</evidence>
<feature type="binding site" evidence="10">
    <location>
        <position position="241"/>
    </location>
    <ligand>
        <name>ATP</name>
        <dbReference type="ChEBI" id="CHEBI:30616"/>
    </ligand>
</feature>
<dbReference type="GO" id="GO:0003723">
    <property type="term" value="F:RNA binding"/>
    <property type="evidence" value="ECO:0007669"/>
    <property type="project" value="UniProtKB-KW"/>
</dbReference>
<dbReference type="Proteomes" id="UP000316562">
    <property type="component" value="Unassembled WGS sequence"/>
</dbReference>
<keyword evidence="2 10" id="KW-0963">Cytoplasm</keyword>
<dbReference type="InterPro" id="IPR014729">
    <property type="entry name" value="Rossmann-like_a/b/a_fold"/>
</dbReference>
<dbReference type="Gene3D" id="3.40.50.620">
    <property type="entry name" value="HUPs"/>
    <property type="match status" value="1"/>
</dbReference>
<evidence type="ECO:0000256" key="3">
    <source>
        <dbReference type="ARBA" id="ARBA00022598"/>
    </source>
</evidence>
<comment type="caution">
    <text evidence="13">The sequence shown here is derived from an EMBL/GenBank/DDBJ whole genome shotgun (WGS) entry which is preliminary data.</text>
</comment>
<comment type="catalytic activity">
    <reaction evidence="9 10">
        <text>tRNA(Tyr) + L-tyrosine + ATP = L-tyrosyl-tRNA(Tyr) + AMP + diphosphate + H(+)</text>
        <dbReference type="Rhea" id="RHEA:10220"/>
        <dbReference type="Rhea" id="RHEA-COMP:9706"/>
        <dbReference type="Rhea" id="RHEA-COMP:9707"/>
        <dbReference type="ChEBI" id="CHEBI:15378"/>
        <dbReference type="ChEBI" id="CHEBI:30616"/>
        <dbReference type="ChEBI" id="CHEBI:33019"/>
        <dbReference type="ChEBI" id="CHEBI:58315"/>
        <dbReference type="ChEBI" id="CHEBI:78442"/>
        <dbReference type="ChEBI" id="CHEBI:78536"/>
        <dbReference type="ChEBI" id="CHEBI:456215"/>
        <dbReference type="EC" id="6.1.1.1"/>
    </reaction>
</comment>
<dbReference type="CDD" id="cd00805">
    <property type="entry name" value="TyrRS_core"/>
    <property type="match status" value="1"/>
</dbReference>
<keyword evidence="7 10" id="KW-0648">Protein biosynthesis</keyword>
<keyword evidence="3 10" id="KW-0436">Ligase</keyword>
<feature type="short sequence motif" description="'HIGH' region" evidence="10">
    <location>
        <begin position="54"/>
        <end position="63"/>
    </location>
</feature>
<reference evidence="13 14" key="1">
    <citation type="journal article" date="2019" name="ISME J.">
        <title>Insights into ecological role of a new deltaproteobacterial order Candidatus Acidulodesulfobacterales by metagenomics and metatranscriptomics.</title>
        <authorList>
            <person name="Tan S."/>
            <person name="Liu J."/>
            <person name="Fang Y."/>
            <person name="Hedlund B.P."/>
            <person name="Lian Z.H."/>
            <person name="Huang L.Y."/>
            <person name="Li J.T."/>
            <person name="Huang L.N."/>
            <person name="Li W.J."/>
            <person name="Jiang H.C."/>
            <person name="Dong H.L."/>
            <person name="Shu W.S."/>
        </authorList>
    </citation>
    <scope>NUCLEOTIDE SEQUENCE [LARGE SCALE GENOMIC DNA]</scope>
    <source>
        <strain evidence="13">AP2</strain>
    </source>
</reference>
<protein>
    <recommendedName>
        <fullName evidence="10">Tyrosine--tRNA ligase</fullName>
        <ecNumber evidence="10">6.1.1.1</ecNumber>
    </recommendedName>
    <alternativeName>
        <fullName evidence="10">Tyrosyl-tRNA synthetase</fullName>
        <shortName evidence="10">TyrRS</shortName>
    </alternativeName>
</protein>
<feature type="compositionally biased region" description="Basic and acidic residues" evidence="12">
    <location>
        <begin position="436"/>
        <end position="448"/>
    </location>
</feature>
<dbReference type="EC" id="6.1.1.1" evidence="10"/>
<dbReference type="SUPFAM" id="SSF55174">
    <property type="entry name" value="Alpha-L RNA-binding motif"/>
    <property type="match status" value="1"/>
</dbReference>
<feature type="region of interest" description="Disordered" evidence="12">
    <location>
        <begin position="429"/>
        <end position="456"/>
    </location>
</feature>
<dbReference type="NCBIfam" id="TIGR00234">
    <property type="entry name" value="tyrS"/>
    <property type="match status" value="1"/>
</dbReference>
<organism evidence="13 14">
    <name type="scientific">Acididesulfobacter guangdongensis</name>
    <dbReference type="NCBI Taxonomy" id="2597225"/>
    <lineage>
        <taxon>Bacteria</taxon>
        <taxon>Deltaproteobacteria</taxon>
        <taxon>Candidatus Acidulodesulfobacterales</taxon>
        <taxon>Candidatus Acididesulfobacter</taxon>
    </lineage>
</organism>